<protein>
    <submittedName>
        <fullName evidence="1">Uncharacterized protein</fullName>
    </submittedName>
</protein>
<proteinExistence type="predicted"/>
<name>A0A2P2NLK4_RHIMU</name>
<reference evidence="1" key="1">
    <citation type="submission" date="2018-02" db="EMBL/GenBank/DDBJ databases">
        <title>Rhizophora mucronata_Transcriptome.</title>
        <authorList>
            <person name="Meera S.P."/>
            <person name="Sreeshan A."/>
            <person name="Augustine A."/>
        </authorList>
    </citation>
    <scope>NUCLEOTIDE SEQUENCE</scope>
    <source>
        <tissue evidence="1">Leaf</tissue>
    </source>
</reference>
<evidence type="ECO:0000313" key="1">
    <source>
        <dbReference type="EMBL" id="MBX43382.1"/>
    </source>
</evidence>
<dbReference type="EMBL" id="GGEC01062898">
    <property type="protein sequence ID" value="MBX43382.1"/>
    <property type="molecule type" value="Transcribed_RNA"/>
</dbReference>
<accession>A0A2P2NLK4</accession>
<sequence length="23" mass="2839">MANSWSSWEWLFQSLPFLYSLVF</sequence>
<organism evidence="1">
    <name type="scientific">Rhizophora mucronata</name>
    <name type="common">Asiatic mangrove</name>
    <dbReference type="NCBI Taxonomy" id="61149"/>
    <lineage>
        <taxon>Eukaryota</taxon>
        <taxon>Viridiplantae</taxon>
        <taxon>Streptophyta</taxon>
        <taxon>Embryophyta</taxon>
        <taxon>Tracheophyta</taxon>
        <taxon>Spermatophyta</taxon>
        <taxon>Magnoliopsida</taxon>
        <taxon>eudicotyledons</taxon>
        <taxon>Gunneridae</taxon>
        <taxon>Pentapetalae</taxon>
        <taxon>rosids</taxon>
        <taxon>fabids</taxon>
        <taxon>Malpighiales</taxon>
        <taxon>Rhizophoraceae</taxon>
        <taxon>Rhizophora</taxon>
    </lineage>
</organism>
<dbReference type="AlphaFoldDB" id="A0A2P2NLK4"/>